<reference evidence="3 4" key="1">
    <citation type="submission" date="2023-09" db="EMBL/GenBank/DDBJ databases">
        <title>Streptomyces sp. nov.: A antagonism against Alternaria gaisen Producing Streptochlin, Isolated from Tamarix root soil.</title>
        <authorList>
            <person name="Chen Y."/>
        </authorList>
    </citation>
    <scope>NUCLEOTIDE SEQUENCE [LARGE SCALE GENOMIC DNA]</scope>
    <source>
        <strain evidence="3 4">TRM76323</strain>
    </source>
</reference>
<dbReference type="InterPro" id="IPR042001">
    <property type="entry name" value="Sortase_F"/>
</dbReference>
<keyword evidence="4" id="KW-1185">Reference proteome</keyword>
<organism evidence="3 4">
    <name type="scientific">Streptomyces tamarix</name>
    <dbReference type="NCBI Taxonomy" id="3078565"/>
    <lineage>
        <taxon>Bacteria</taxon>
        <taxon>Bacillati</taxon>
        <taxon>Actinomycetota</taxon>
        <taxon>Actinomycetes</taxon>
        <taxon>Kitasatosporales</taxon>
        <taxon>Streptomycetaceae</taxon>
        <taxon>Streptomyces</taxon>
    </lineage>
</organism>
<dbReference type="Gene3D" id="2.40.260.10">
    <property type="entry name" value="Sortase"/>
    <property type="match status" value="1"/>
</dbReference>
<dbReference type="InterPro" id="IPR005754">
    <property type="entry name" value="Sortase"/>
</dbReference>
<name>A0ABU3QUZ7_9ACTN</name>
<keyword evidence="1" id="KW-0378">Hydrolase</keyword>
<feature type="compositionally biased region" description="Pro residues" evidence="2">
    <location>
        <begin position="95"/>
        <end position="105"/>
    </location>
</feature>
<dbReference type="EMBL" id="JAWCTQ010000058">
    <property type="protein sequence ID" value="MDT9686167.1"/>
    <property type="molecule type" value="Genomic_DNA"/>
</dbReference>
<feature type="compositionally biased region" description="Polar residues" evidence="2">
    <location>
        <begin position="30"/>
        <end position="40"/>
    </location>
</feature>
<dbReference type="Pfam" id="PF04203">
    <property type="entry name" value="Sortase"/>
    <property type="match status" value="1"/>
</dbReference>
<evidence type="ECO:0000256" key="2">
    <source>
        <dbReference type="SAM" id="MobiDB-lite"/>
    </source>
</evidence>
<dbReference type="NCBIfam" id="NF033748">
    <property type="entry name" value="class_F_sortase"/>
    <property type="match status" value="1"/>
</dbReference>
<sequence length="262" mass="27070">MAVLVSGGLWWVQDGEPSGPAPTVVAAPRQSGTVTASPPTVESKAGQQPGQPVGPPSGPPAGGEAGQRPGQEAGQRSGPGQEGGHQVRPEVPKPSVKPPPAPLGPSPAKRIAVPAITIEASVVRIGLDEAGGLRSPPVDQPRLVGWYEGGVTPGEKGTAILVGHRDTRTGPAIFLNLDSLKPGNTVRVTRQDGVTAVFTVDRVRTYDKAKFPDREVYGPAERPELRLLTCGGTFDPRQGYAANIVVFAHLTDVIPANAPQGA</sequence>
<evidence type="ECO:0000313" key="3">
    <source>
        <dbReference type="EMBL" id="MDT9686167.1"/>
    </source>
</evidence>
<feature type="region of interest" description="Disordered" evidence="2">
    <location>
        <begin position="1"/>
        <end position="108"/>
    </location>
</feature>
<dbReference type="InterPro" id="IPR023365">
    <property type="entry name" value="Sortase_dom-sf"/>
</dbReference>
<dbReference type="CDD" id="cd05829">
    <property type="entry name" value="Sortase_F"/>
    <property type="match status" value="1"/>
</dbReference>
<protein>
    <submittedName>
        <fullName evidence="3">Class F sortase</fullName>
    </submittedName>
</protein>
<comment type="caution">
    <text evidence="3">The sequence shown here is derived from an EMBL/GenBank/DDBJ whole genome shotgun (WGS) entry which is preliminary data.</text>
</comment>
<dbReference type="Proteomes" id="UP001250181">
    <property type="component" value="Unassembled WGS sequence"/>
</dbReference>
<evidence type="ECO:0000256" key="1">
    <source>
        <dbReference type="ARBA" id="ARBA00022801"/>
    </source>
</evidence>
<proteinExistence type="predicted"/>
<accession>A0ABU3QUZ7</accession>
<dbReference type="RefSeq" id="WP_315881203.1">
    <property type="nucleotide sequence ID" value="NZ_JAWCTQ010000058.1"/>
</dbReference>
<dbReference type="SUPFAM" id="SSF63817">
    <property type="entry name" value="Sortase"/>
    <property type="match status" value="1"/>
</dbReference>
<gene>
    <name evidence="3" type="ORF">RND61_29480</name>
</gene>
<evidence type="ECO:0000313" key="4">
    <source>
        <dbReference type="Proteomes" id="UP001250181"/>
    </source>
</evidence>